<sequence>MPLPRHGGGRRAPACCKGPSRKSGLWFLWYLGTVSRREGNKDAGVERPARRYCLAACQGAAAFAFFCRTERGDSGAAERPRGSFVCGKGARRAAYRNGHRPLSAGGAPGTAGRFLRLSERKEKPGFVASPSSFRFELWRLREGTVLSARTPSVAVRVVLLRFPAVFLLL</sequence>
<evidence type="ECO:0000313" key="2">
    <source>
        <dbReference type="Proteomes" id="UP000233100"/>
    </source>
</evidence>
<protein>
    <submittedName>
        <fullName evidence="1">Uncharacterized protein</fullName>
    </submittedName>
</protein>
<dbReference type="AlphaFoldDB" id="A0A7N9IDL8"/>
<reference evidence="1" key="2">
    <citation type="submission" date="2025-08" db="UniProtKB">
        <authorList>
            <consortium name="Ensembl"/>
        </authorList>
    </citation>
    <scope>IDENTIFICATION</scope>
</reference>
<proteinExistence type="predicted"/>
<reference evidence="1 2" key="1">
    <citation type="submission" date="2013-03" db="EMBL/GenBank/DDBJ databases">
        <authorList>
            <person name="Warren W."/>
            <person name="Wilson R.K."/>
        </authorList>
    </citation>
    <scope>NUCLEOTIDE SEQUENCE</scope>
</reference>
<reference evidence="1" key="3">
    <citation type="submission" date="2025-09" db="UniProtKB">
        <authorList>
            <consortium name="Ensembl"/>
        </authorList>
    </citation>
    <scope>IDENTIFICATION</scope>
</reference>
<dbReference type="GeneTree" id="ENSGT01130000282479"/>
<keyword evidence="2" id="KW-1185">Reference proteome</keyword>
<accession>A0A7N9IDL8</accession>
<evidence type="ECO:0000313" key="1">
    <source>
        <dbReference type="Ensembl" id="ENSMFAP00000055202.1"/>
    </source>
</evidence>
<organism evidence="1 2">
    <name type="scientific">Macaca fascicularis</name>
    <name type="common">Crab-eating macaque</name>
    <name type="synonym">Cynomolgus monkey</name>
    <dbReference type="NCBI Taxonomy" id="9541"/>
    <lineage>
        <taxon>Eukaryota</taxon>
        <taxon>Metazoa</taxon>
        <taxon>Chordata</taxon>
        <taxon>Craniata</taxon>
        <taxon>Vertebrata</taxon>
        <taxon>Euteleostomi</taxon>
        <taxon>Mammalia</taxon>
        <taxon>Eutheria</taxon>
        <taxon>Euarchontoglires</taxon>
        <taxon>Primates</taxon>
        <taxon>Haplorrhini</taxon>
        <taxon>Catarrhini</taxon>
        <taxon>Cercopithecidae</taxon>
        <taxon>Cercopithecinae</taxon>
        <taxon>Macaca</taxon>
    </lineage>
</organism>
<name>A0A7N9IDL8_MACFA</name>
<dbReference type="Ensembl" id="ENSMFAT00000088679.1">
    <property type="protein sequence ID" value="ENSMFAP00000055202.1"/>
    <property type="gene ID" value="ENSMFAG00000052779.1"/>
</dbReference>
<dbReference type="Proteomes" id="UP000233100">
    <property type="component" value="Chromosome 9"/>
</dbReference>